<name>R9PGA9_AGAAL</name>
<evidence type="ECO:0000313" key="3">
    <source>
        <dbReference type="Proteomes" id="UP000014461"/>
    </source>
</evidence>
<reference evidence="2" key="1">
    <citation type="journal article" date="2013" name="Genome Announc.">
        <title>Draft Genome Sequence of Agarivorans albus Strain MKT 106T, an Agarolytic Marine Bacterium.</title>
        <authorList>
            <person name="Yasuike M."/>
            <person name="Nakamura Y."/>
            <person name="Kai W."/>
            <person name="Fujiwara A."/>
            <person name="Fukui Y."/>
            <person name="Satomi M."/>
            <person name="Sano M."/>
        </authorList>
    </citation>
    <scope>NUCLEOTIDE SEQUENCE [LARGE SCALE GENOMIC DNA]</scope>
</reference>
<dbReference type="RefSeq" id="WP_016400130.1">
    <property type="nucleotide sequence ID" value="NZ_BARX01000002.1"/>
</dbReference>
<gene>
    <name evidence="2" type="ORF">AALB_0442</name>
</gene>
<dbReference type="OrthoDB" id="9821031at2"/>
<feature type="signal peptide" evidence="1">
    <location>
        <begin position="1"/>
        <end position="22"/>
    </location>
</feature>
<accession>R9PGA9</accession>
<comment type="caution">
    <text evidence="2">The sequence shown here is derived from an EMBL/GenBank/DDBJ whole genome shotgun (WGS) entry which is preliminary data.</text>
</comment>
<organism evidence="2 3">
    <name type="scientific">Agarivorans albus MKT 106</name>
    <dbReference type="NCBI Taxonomy" id="1331007"/>
    <lineage>
        <taxon>Bacteria</taxon>
        <taxon>Pseudomonadati</taxon>
        <taxon>Pseudomonadota</taxon>
        <taxon>Gammaproteobacteria</taxon>
        <taxon>Alteromonadales</taxon>
        <taxon>Alteromonadaceae</taxon>
        <taxon>Agarivorans</taxon>
    </lineage>
</organism>
<evidence type="ECO:0000256" key="1">
    <source>
        <dbReference type="SAM" id="SignalP"/>
    </source>
</evidence>
<keyword evidence="1" id="KW-0732">Signal</keyword>
<evidence type="ECO:0008006" key="4">
    <source>
        <dbReference type="Google" id="ProtNLM"/>
    </source>
</evidence>
<dbReference type="STRING" id="1331007.AALB_0442"/>
<protein>
    <recommendedName>
        <fullName evidence="4">Outer membrane protein beta-barrel domain-containing protein</fullName>
    </recommendedName>
</protein>
<sequence>MHNIIYKIVLAVLLSATFTANAKPLSIKDTQFVPSVHVGLGVHKIGDHRGYENFTAGDLAVEYHGILSDKFELGFGGGFVGDLTDFEAQNSYWYIKAVDARYRFYEQFHIGAFAGGSYSNRFNKAYGMLLGGYIRYDLSDTWSLSAEYRETSNDTDNNLGYPEGEFNIRDYDLLQLRLSYNF</sequence>
<evidence type="ECO:0000313" key="2">
    <source>
        <dbReference type="EMBL" id="GAD00362.1"/>
    </source>
</evidence>
<dbReference type="AlphaFoldDB" id="R9PGA9"/>
<dbReference type="EMBL" id="BARX01000002">
    <property type="protein sequence ID" value="GAD00362.1"/>
    <property type="molecule type" value="Genomic_DNA"/>
</dbReference>
<feature type="chain" id="PRO_5004487836" description="Outer membrane protein beta-barrel domain-containing protein" evidence="1">
    <location>
        <begin position="23"/>
        <end position="182"/>
    </location>
</feature>
<proteinExistence type="predicted"/>
<dbReference type="Proteomes" id="UP000014461">
    <property type="component" value="Unassembled WGS sequence"/>
</dbReference>
<keyword evidence="3" id="KW-1185">Reference proteome</keyword>